<dbReference type="PROSITE" id="PS00107">
    <property type="entry name" value="PROTEIN_KINASE_ATP"/>
    <property type="match status" value="1"/>
</dbReference>
<dbReference type="PROSITE" id="PS00108">
    <property type="entry name" value="PROTEIN_KINASE_ST"/>
    <property type="match status" value="1"/>
</dbReference>
<evidence type="ECO:0000259" key="7">
    <source>
        <dbReference type="PROSITE" id="PS50011"/>
    </source>
</evidence>
<dbReference type="CDD" id="cd14014">
    <property type="entry name" value="STKc_PknB_like"/>
    <property type="match status" value="1"/>
</dbReference>
<keyword evidence="8" id="KW-0723">Serine/threonine-protein kinase</keyword>
<evidence type="ECO:0000256" key="4">
    <source>
        <dbReference type="ARBA" id="ARBA00022840"/>
    </source>
</evidence>
<evidence type="ECO:0000256" key="5">
    <source>
        <dbReference type="PROSITE-ProRule" id="PRU00339"/>
    </source>
</evidence>
<dbReference type="Pfam" id="PF13374">
    <property type="entry name" value="TPR_10"/>
    <property type="match status" value="1"/>
</dbReference>
<dbReference type="InterPro" id="IPR019734">
    <property type="entry name" value="TPR_rpt"/>
</dbReference>
<evidence type="ECO:0000256" key="1">
    <source>
        <dbReference type="ARBA" id="ARBA00022679"/>
    </source>
</evidence>
<keyword evidence="1" id="KW-0808">Transferase</keyword>
<evidence type="ECO:0000256" key="3">
    <source>
        <dbReference type="ARBA" id="ARBA00022777"/>
    </source>
</evidence>
<reference evidence="8" key="1">
    <citation type="submission" date="2022-07" db="EMBL/GenBank/DDBJ databases">
        <title>Tahibacter sp., a new gammaproteobacterium isolated from the silt sample collected at pig farm.</title>
        <authorList>
            <person name="Chen H."/>
        </authorList>
    </citation>
    <scope>NUCLEOTIDE SEQUENCE</scope>
    <source>
        <strain evidence="8">P2K</strain>
    </source>
</reference>
<dbReference type="Gene3D" id="3.30.200.20">
    <property type="entry name" value="Phosphorylase Kinase, domain 1"/>
    <property type="match status" value="1"/>
</dbReference>
<dbReference type="PROSITE" id="PS50011">
    <property type="entry name" value="PROTEIN_KINASE_DOM"/>
    <property type="match status" value="1"/>
</dbReference>
<name>A0ABT1QWN7_9GAMM</name>
<dbReference type="RefSeq" id="WP_255915880.1">
    <property type="nucleotide sequence ID" value="NZ_JANFQO010000020.1"/>
</dbReference>
<dbReference type="PROSITE" id="PS50005">
    <property type="entry name" value="TPR"/>
    <property type="match status" value="1"/>
</dbReference>
<dbReference type="Proteomes" id="UP001165498">
    <property type="component" value="Unassembled WGS sequence"/>
</dbReference>
<dbReference type="InterPro" id="IPR017441">
    <property type="entry name" value="Protein_kinase_ATP_BS"/>
</dbReference>
<dbReference type="SUPFAM" id="SSF48452">
    <property type="entry name" value="TPR-like"/>
    <property type="match status" value="2"/>
</dbReference>
<gene>
    <name evidence="8" type="ORF">NM961_18405</name>
</gene>
<proteinExistence type="predicted"/>
<dbReference type="GO" id="GO:0004674">
    <property type="term" value="F:protein serine/threonine kinase activity"/>
    <property type="evidence" value="ECO:0007669"/>
    <property type="project" value="UniProtKB-KW"/>
</dbReference>
<evidence type="ECO:0000256" key="2">
    <source>
        <dbReference type="ARBA" id="ARBA00022741"/>
    </source>
</evidence>
<dbReference type="InterPro" id="IPR008271">
    <property type="entry name" value="Ser/Thr_kinase_AS"/>
</dbReference>
<dbReference type="Gene3D" id="1.25.40.10">
    <property type="entry name" value="Tetratricopeptide repeat domain"/>
    <property type="match status" value="2"/>
</dbReference>
<keyword evidence="2 6" id="KW-0547">Nucleotide-binding</keyword>
<protein>
    <submittedName>
        <fullName evidence="8">Tetratricopeptide repeat-containing serine/threonine protein kinase</fullName>
    </submittedName>
</protein>
<dbReference type="SUPFAM" id="SSF56112">
    <property type="entry name" value="Protein kinase-like (PK-like)"/>
    <property type="match status" value="1"/>
</dbReference>
<keyword evidence="3 8" id="KW-0418">Kinase</keyword>
<evidence type="ECO:0000256" key="6">
    <source>
        <dbReference type="PROSITE-ProRule" id="PRU10141"/>
    </source>
</evidence>
<dbReference type="Pfam" id="PF13424">
    <property type="entry name" value="TPR_12"/>
    <property type="match status" value="1"/>
</dbReference>
<keyword evidence="9" id="KW-1185">Reference proteome</keyword>
<dbReference type="EMBL" id="JANFQO010000020">
    <property type="protein sequence ID" value="MCQ4166690.1"/>
    <property type="molecule type" value="Genomic_DNA"/>
</dbReference>
<dbReference type="InterPro" id="IPR011009">
    <property type="entry name" value="Kinase-like_dom_sf"/>
</dbReference>
<feature type="domain" description="Protein kinase" evidence="7">
    <location>
        <begin position="71"/>
        <end position="339"/>
    </location>
</feature>
<dbReference type="Gene3D" id="1.10.510.10">
    <property type="entry name" value="Transferase(Phosphotransferase) domain 1"/>
    <property type="match status" value="1"/>
</dbReference>
<sequence length="807" mass="88577">MTERAHYARAKAEFERLSELAGADREAALEAITQTDPELARELRRLFQASGHNLASLDAAPAEAVPRFPRYRVIREIGRGGMGRVWLGERDDGGFRGQVAIKQIYRESWNAADERRFLRERQILASLDHPHIARLIDGGHDEHGRPFLATWFVDGQPITRYCETHALDLRARLVLLRKLGDAVAHAHRQLVVHRDIKPANILVDGQGEPRLLDFGIAAVLDGDSTATTAGSPAPLTLRYAAPEQILGERSAIACDIHALGCLMYELIAGEPPHADAGAAALMHAIVHEMPPAPSVAARRLGRAIPSRDLDAICLRALRKRPQERYLSVDDWNADLGRALAGEPVQARRGERGYAARRWLRRRWPWLAAAASLLALVSYHLVSINRQLAAVARERDRAAELADFTITVYQSASPAEIRAEKVSALGLLDRAAARLEDPTAEADQSPATRAAVVASLGHVYYEIGVRDRAARQFERALALFETATPLPEDDIALHQRYLAMALYGQDRAEEALQWIERALARRARLGDTGSDIYAGLIRAAAVYASSLDQVDRASDYYARAIASLENQLPQSGNELSTTLGNAASLDLQLGRVDQAEQRIARAREHLDPGYTLHYRTDLFLRRLQAKVLGARGRYDQALPLLREARDEARARMGENHPDLLLFANDHGLLLTDAGRLDEAGPAFDEALAVARRNGGGRRLTGVRAARARWLIAQERHGEAADELAAVLAERARAPQRDRRSTAYERVALAFARCRTGQAGAADELAVLLRGAEAQSVAQRSSTADDFARWQQACAAQAAAAQAAAAPPQ</sequence>
<feature type="binding site" evidence="6">
    <location>
        <position position="102"/>
    </location>
    <ligand>
        <name>ATP</name>
        <dbReference type="ChEBI" id="CHEBI:30616"/>
    </ligand>
</feature>
<comment type="caution">
    <text evidence="8">The sequence shown here is derived from an EMBL/GenBank/DDBJ whole genome shotgun (WGS) entry which is preliminary data.</text>
</comment>
<dbReference type="InterPro" id="IPR000719">
    <property type="entry name" value="Prot_kinase_dom"/>
</dbReference>
<organism evidence="8 9">
    <name type="scientific">Tahibacter harae</name>
    <dbReference type="NCBI Taxonomy" id="2963937"/>
    <lineage>
        <taxon>Bacteria</taxon>
        <taxon>Pseudomonadati</taxon>
        <taxon>Pseudomonadota</taxon>
        <taxon>Gammaproteobacteria</taxon>
        <taxon>Lysobacterales</taxon>
        <taxon>Rhodanobacteraceae</taxon>
        <taxon>Tahibacter</taxon>
    </lineage>
</organism>
<evidence type="ECO:0000313" key="9">
    <source>
        <dbReference type="Proteomes" id="UP001165498"/>
    </source>
</evidence>
<dbReference type="InterPro" id="IPR011990">
    <property type="entry name" value="TPR-like_helical_dom_sf"/>
</dbReference>
<dbReference type="Pfam" id="PF00069">
    <property type="entry name" value="Pkinase"/>
    <property type="match status" value="1"/>
</dbReference>
<keyword evidence="5" id="KW-0802">TPR repeat</keyword>
<dbReference type="PANTHER" id="PTHR43289">
    <property type="entry name" value="MITOGEN-ACTIVATED PROTEIN KINASE KINASE KINASE 20-RELATED"/>
    <property type="match status" value="1"/>
</dbReference>
<accession>A0ABT1QWN7</accession>
<keyword evidence="4 6" id="KW-0067">ATP-binding</keyword>
<evidence type="ECO:0000313" key="8">
    <source>
        <dbReference type="EMBL" id="MCQ4166690.1"/>
    </source>
</evidence>
<feature type="repeat" description="TPR" evidence="5">
    <location>
        <begin position="449"/>
        <end position="482"/>
    </location>
</feature>
<dbReference type="SMART" id="SM00220">
    <property type="entry name" value="S_TKc"/>
    <property type="match status" value="1"/>
</dbReference>
<dbReference type="PANTHER" id="PTHR43289:SF34">
    <property type="entry name" value="SERINE_THREONINE-PROTEIN KINASE YBDM-RELATED"/>
    <property type="match status" value="1"/>
</dbReference>